<name>A0A1H8XFJ3_9PSEU</name>
<organism evidence="1 2">
    <name type="scientific">Amycolatopsis saalfeldensis</name>
    <dbReference type="NCBI Taxonomy" id="394193"/>
    <lineage>
        <taxon>Bacteria</taxon>
        <taxon>Bacillati</taxon>
        <taxon>Actinomycetota</taxon>
        <taxon>Actinomycetes</taxon>
        <taxon>Pseudonocardiales</taxon>
        <taxon>Pseudonocardiaceae</taxon>
        <taxon>Amycolatopsis</taxon>
    </lineage>
</organism>
<proteinExistence type="predicted"/>
<gene>
    <name evidence="1" type="ORF">SAMN04489732_107172</name>
</gene>
<dbReference type="EMBL" id="FOEF01000007">
    <property type="protein sequence ID" value="SEP38656.1"/>
    <property type="molecule type" value="Genomic_DNA"/>
</dbReference>
<reference evidence="1 2" key="1">
    <citation type="submission" date="2016-10" db="EMBL/GenBank/DDBJ databases">
        <authorList>
            <person name="de Groot N.N."/>
        </authorList>
    </citation>
    <scope>NUCLEOTIDE SEQUENCE [LARGE SCALE GENOMIC DNA]</scope>
    <source>
        <strain evidence="1 2">DSM 44993</strain>
    </source>
</reference>
<evidence type="ECO:0000313" key="2">
    <source>
        <dbReference type="Proteomes" id="UP000198582"/>
    </source>
</evidence>
<evidence type="ECO:0000313" key="1">
    <source>
        <dbReference type="EMBL" id="SEP38656.1"/>
    </source>
</evidence>
<protein>
    <submittedName>
        <fullName evidence="1">Uncharacterized protein</fullName>
    </submittedName>
</protein>
<dbReference type="Proteomes" id="UP000198582">
    <property type="component" value="Unassembled WGS sequence"/>
</dbReference>
<dbReference type="AlphaFoldDB" id="A0A1H8XFJ3"/>
<keyword evidence="2" id="KW-1185">Reference proteome</keyword>
<accession>A0A1H8XFJ3</accession>
<sequence length="56" mass="6150">MVFPRSPGKVITIFAIWPAKPKAKETAGVSRPRSRQGGHNGLPLVEFAAEFFVLEL</sequence>